<dbReference type="AlphaFoldDB" id="A0A7X2TFY6"/>
<dbReference type="InterPro" id="IPR024208">
    <property type="entry name" value="DUF3842"/>
</dbReference>
<dbReference type="Pfam" id="PF12953">
    <property type="entry name" value="DUF3842"/>
    <property type="match status" value="1"/>
</dbReference>
<evidence type="ECO:0000313" key="1">
    <source>
        <dbReference type="EMBL" id="MSS59254.1"/>
    </source>
</evidence>
<dbReference type="Proteomes" id="UP000461880">
    <property type="component" value="Unassembled WGS sequence"/>
</dbReference>
<dbReference type="RefSeq" id="WP_154505440.1">
    <property type="nucleotide sequence ID" value="NZ_JAQXPC010000021.1"/>
</dbReference>
<sequence length="136" mass="14105">MKILVIDGQGGGIGKALVSSLKTKLPEAEVIAVGTNSRAAEAMLKAGADHAASGENSVIVCSREADYILGPIGIVIADAMYGEITAEMAAAIGRSRAKRILIPMHHCDNTVAGVEDYSISHLVSEAVNLILADLNH</sequence>
<dbReference type="EMBL" id="VUMN01000026">
    <property type="protein sequence ID" value="MSS59254.1"/>
    <property type="molecule type" value="Genomic_DNA"/>
</dbReference>
<gene>
    <name evidence="1" type="ORF">FYJ51_10135</name>
</gene>
<evidence type="ECO:0000313" key="2">
    <source>
        <dbReference type="Proteomes" id="UP000461880"/>
    </source>
</evidence>
<comment type="caution">
    <text evidence="1">The sequence shown here is derived from an EMBL/GenBank/DDBJ whole genome shotgun (WGS) entry which is preliminary data.</text>
</comment>
<name>A0A7X2TFY6_9FIRM</name>
<proteinExistence type="predicted"/>
<reference evidence="1 2" key="1">
    <citation type="submission" date="2019-08" db="EMBL/GenBank/DDBJ databases">
        <title>In-depth cultivation of the pig gut microbiome towards novel bacterial diversity and tailored functional studies.</title>
        <authorList>
            <person name="Wylensek D."/>
            <person name="Hitch T.C.A."/>
            <person name="Clavel T."/>
        </authorList>
    </citation>
    <scope>NUCLEOTIDE SEQUENCE [LARGE SCALE GENOMIC DNA]</scope>
    <source>
        <strain evidence="1 2">Oil+RF-744-GAM-WT-6</strain>
    </source>
</reference>
<keyword evidence="2" id="KW-1185">Reference proteome</keyword>
<protein>
    <submittedName>
        <fullName evidence="1">DUF3842 family protein</fullName>
    </submittedName>
</protein>
<accession>A0A7X2TFY6</accession>
<organism evidence="1 2">
    <name type="scientific">Stecheria intestinalis</name>
    <dbReference type="NCBI Taxonomy" id="2606630"/>
    <lineage>
        <taxon>Bacteria</taxon>
        <taxon>Bacillati</taxon>
        <taxon>Bacillota</taxon>
        <taxon>Erysipelotrichia</taxon>
        <taxon>Erysipelotrichales</taxon>
        <taxon>Erysipelotrichaceae</taxon>
        <taxon>Stecheria</taxon>
    </lineage>
</organism>